<accession>A0A076G945</accession>
<dbReference type="Proteomes" id="UP000028664">
    <property type="component" value="Segment"/>
</dbReference>
<dbReference type="KEGG" id="vg:20283519"/>
<reference evidence="1 2" key="1">
    <citation type="submission" date="2014-06" db="EMBL/GenBank/DDBJ databases">
        <title>Bioinformatic genomic analysis of Bacillus phage Bobb.</title>
        <authorList>
            <person name="Lewis H.M.N."/>
            <person name="Temple L."/>
            <person name="Barth R.N."/>
            <person name="Bowles K.M."/>
            <person name="Churchin D.I."/>
            <person name="Scott-Croshaw C."/>
            <person name="Glasgow G.H."/>
            <person name="Gloe M.W."/>
            <person name="McGough T.M."/>
            <person name="Nutbrown S.A."/>
            <person name="Romulus S.R."/>
            <person name="Sanders K.A.M."/>
            <person name="Diachok C.R."/>
            <person name="Serigano J.P."/>
            <person name="Shin D."/>
            <person name="Suresh M.H."/>
            <person name="Conner A.R.N."/>
            <person name="Korba R.M."/>
            <person name="Livermore R.J."/>
            <person name="Rohlf M.B."/>
            <person name="Utterback S.D."/>
            <person name="Wilson V.E."/>
        </authorList>
    </citation>
    <scope>NUCLEOTIDE SEQUENCE [LARGE SCALE GENOMIC DNA]</scope>
</reference>
<keyword evidence="2" id="KW-1185">Reference proteome</keyword>
<evidence type="ECO:0000313" key="1">
    <source>
        <dbReference type="EMBL" id="AII28133.1"/>
    </source>
</evidence>
<evidence type="ECO:0000313" key="2">
    <source>
        <dbReference type="Proteomes" id="UP000028664"/>
    </source>
</evidence>
<dbReference type="GeneID" id="20283519"/>
<proteinExistence type="predicted"/>
<dbReference type="RefSeq" id="YP_009056501.1">
    <property type="nucleotide sequence ID" value="NC_024792.1"/>
</dbReference>
<organism evidence="1 2">
    <name type="scientific">Bacillus phage Bobb</name>
    <dbReference type="NCBI Taxonomy" id="1527469"/>
    <lineage>
        <taxon>Viruses</taxon>
        <taxon>Duplodnaviria</taxon>
        <taxon>Heunggongvirae</taxon>
        <taxon>Uroviricota</taxon>
        <taxon>Caudoviricetes</taxon>
        <taxon>Herelleviridae</taxon>
        <taxon>Bastillevirinae</taxon>
        <taxon>Agatevirus</taxon>
        <taxon>Agatevirus bobb</taxon>
    </lineage>
</organism>
<dbReference type="EMBL" id="KM051843">
    <property type="protein sequence ID" value="AII28133.1"/>
    <property type="molecule type" value="Genomic_DNA"/>
</dbReference>
<protein>
    <submittedName>
        <fullName evidence="1">Uncharacterized protein</fullName>
    </submittedName>
</protein>
<sequence length="134" mass="15183">MALIDIKCERCGASYKRMIDCVRDCFWDSEDRKYHHKCYLDEGTEVGGQVNSDVLMLSLRKDHVMPTEGHFVAIEDENLTVLTLGNGLYGKLVSTSDKGFIKAQAENSSLNDYSLYTVVDTSKQPVIVLKRVDW</sequence>
<dbReference type="OrthoDB" id="20129at10239"/>
<name>A0A076G945_9CAUD</name>